<evidence type="ECO:0000313" key="3">
    <source>
        <dbReference type="Proteomes" id="UP000018458"/>
    </source>
</evidence>
<evidence type="ECO:0000313" key="2">
    <source>
        <dbReference type="EMBL" id="EFY06406.1"/>
    </source>
</evidence>
<dbReference type="OrthoDB" id="5959484at2"/>
<keyword evidence="3" id="KW-1185">Reference proteome</keyword>
<dbReference type="Proteomes" id="UP000018458">
    <property type="component" value="Unassembled WGS sequence"/>
</dbReference>
<evidence type="ECO:0000259" key="1">
    <source>
        <dbReference type="Pfam" id="PF12307"/>
    </source>
</evidence>
<protein>
    <recommendedName>
        <fullName evidence="1">DUF3631 domain-containing protein</fullName>
    </recommendedName>
</protein>
<name>E8LM46_SUCHY</name>
<dbReference type="eggNOG" id="COG4643">
    <property type="taxonomic scope" value="Bacteria"/>
</dbReference>
<dbReference type="AlphaFoldDB" id="E8LM46"/>
<reference evidence="2 3" key="1">
    <citation type="submission" date="2011-01" db="EMBL/GenBank/DDBJ databases">
        <authorList>
            <person name="Weinstock G."/>
            <person name="Sodergren E."/>
            <person name="Clifton S."/>
            <person name="Fulton L."/>
            <person name="Fulton B."/>
            <person name="Courtney L."/>
            <person name="Fronick C."/>
            <person name="Harrison M."/>
            <person name="Strong C."/>
            <person name="Farmer C."/>
            <person name="Delahaunty K."/>
            <person name="Markovic C."/>
            <person name="Hall O."/>
            <person name="Minx P."/>
            <person name="Tomlinson C."/>
            <person name="Mitreva M."/>
            <person name="Hou S."/>
            <person name="Chen J."/>
            <person name="Wollam A."/>
            <person name="Pepin K.H."/>
            <person name="Johnson M."/>
            <person name="Bhonagiri V."/>
            <person name="Zhang X."/>
            <person name="Suruliraj S."/>
            <person name="Warren W."/>
            <person name="Chinwalla A."/>
            <person name="Mardis E.R."/>
            <person name="Wilson R.K."/>
        </authorList>
    </citation>
    <scope>NUCLEOTIDE SEQUENCE [LARGE SCALE GENOMIC DNA]</scope>
    <source>
        <strain evidence="3">DSM 22608 / JCM 16073 / KCTC 15190 / YIT 12066</strain>
    </source>
</reference>
<comment type="caution">
    <text evidence="2">The sequence shown here is derived from an EMBL/GenBank/DDBJ whole genome shotgun (WGS) entry which is preliminary data.</text>
</comment>
<feature type="domain" description="DUF3631" evidence="1">
    <location>
        <begin position="256"/>
        <end position="417"/>
    </location>
</feature>
<gene>
    <name evidence="2" type="ORF">HMPREF9444_01826</name>
</gene>
<sequence>MDKVSLKNAALCVDEIKNLNEAEYQIYRADIAKKYNITATALDKIRKDVCNTNKDDVDDELFEEFDPYTEDVSISEVIKNIQTCLEQCLYMQPEYVLVCALWVTCTWFVDVLEISPYLLISAPEKRCGKTQLLNLLAEFAYHPLLASNVSMASLYYFADQPKTPTFLIDEADQFMDADKKEFIGILNCGYSRNTAYVMRVAGDRIKRPKRFKCFGFKAISGISIKGLSETILDRSHIVNLKRKPMNQTKIKLRDLNPDLLLEIKSKLARLAIDYKEQVKTHKVQTLLDGLNDRQIDNWEPLLTLVELSQDNELLEQTKQAVIKLSKAHDENFLESSHHKTLRMIAIALSKTDKETEAISARQLADIVYQQVNQELSVRQVSLCLKSYDLTSKQTIQEDGSNKRCYSLQEIKKAIESYITEEELNADVI</sequence>
<proteinExistence type="predicted"/>
<dbReference type="HOGENOM" id="CLU_041012_0_0_6"/>
<dbReference type="Pfam" id="PF12307">
    <property type="entry name" value="DUF3631"/>
    <property type="match status" value="1"/>
</dbReference>
<dbReference type="InterPro" id="IPR022081">
    <property type="entry name" value="DUF3631"/>
</dbReference>
<dbReference type="EMBL" id="AEVO01000129">
    <property type="protein sequence ID" value="EFY06406.1"/>
    <property type="molecule type" value="Genomic_DNA"/>
</dbReference>
<dbReference type="STRING" id="762983.HMPREF9444_01826"/>
<organism evidence="2 3">
    <name type="scientific">Succinatimonas hippei (strain DSM 22608 / JCM 16073 / KCTC 15190 / YIT 12066)</name>
    <dbReference type="NCBI Taxonomy" id="762983"/>
    <lineage>
        <taxon>Bacteria</taxon>
        <taxon>Pseudomonadati</taxon>
        <taxon>Pseudomonadota</taxon>
        <taxon>Gammaproteobacteria</taxon>
        <taxon>Aeromonadales</taxon>
        <taxon>Succinivibrionaceae</taxon>
        <taxon>Succinatimonas</taxon>
    </lineage>
</organism>
<dbReference type="RefSeq" id="WP_009143984.1">
    <property type="nucleotide sequence ID" value="NZ_GL831057.1"/>
</dbReference>
<accession>E8LM46</accession>